<accession>A0AAV6KY06</accession>
<sequence length="68" mass="7626">MEVCTDEFVGLFLLRHEFVVCENLSCWRIEIPPEERASTSEDHSGHGWAVRGGGEVGEKPRESLLLSP</sequence>
<evidence type="ECO:0000256" key="1">
    <source>
        <dbReference type="SAM" id="MobiDB-lite"/>
    </source>
</evidence>
<evidence type="ECO:0000313" key="2">
    <source>
        <dbReference type="EMBL" id="KAG5557663.1"/>
    </source>
</evidence>
<name>A0AAV6KY06_9ERIC</name>
<organism evidence="2 3">
    <name type="scientific">Rhododendron griersonianum</name>
    <dbReference type="NCBI Taxonomy" id="479676"/>
    <lineage>
        <taxon>Eukaryota</taxon>
        <taxon>Viridiplantae</taxon>
        <taxon>Streptophyta</taxon>
        <taxon>Embryophyta</taxon>
        <taxon>Tracheophyta</taxon>
        <taxon>Spermatophyta</taxon>
        <taxon>Magnoliopsida</taxon>
        <taxon>eudicotyledons</taxon>
        <taxon>Gunneridae</taxon>
        <taxon>Pentapetalae</taxon>
        <taxon>asterids</taxon>
        <taxon>Ericales</taxon>
        <taxon>Ericaceae</taxon>
        <taxon>Ericoideae</taxon>
        <taxon>Rhodoreae</taxon>
        <taxon>Rhododendron</taxon>
    </lineage>
</organism>
<feature type="region of interest" description="Disordered" evidence="1">
    <location>
        <begin position="35"/>
        <end position="68"/>
    </location>
</feature>
<feature type="compositionally biased region" description="Basic and acidic residues" evidence="1">
    <location>
        <begin position="35"/>
        <end position="45"/>
    </location>
</feature>
<protein>
    <submittedName>
        <fullName evidence="2">Uncharacterized protein</fullName>
    </submittedName>
</protein>
<evidence type="ECO:0000313" key="3">
    <source>
        <dbReference type="Proteomes" id="UP000823749"/>
    </source>
</evidence>
<keyword evidence="3" id="KW-1185">Reference proteome</keyword>
<comment type="caution">
    <text evidence="2">The sequence shown here is derived from an EMBL/GenBank/DDBJ whole genome shotgun (WGS) entry which is preliminary data.</text>
</comment>
<dbReference type="EMBL" id="JACTNZ010000003">
    <property type="protein sequence ID" value="KAG5557663.1"/>
    <property type="molecule type" value="Genomic_DNA"/>
</dbReference>
<proteinExistence type="predicted"/>
<reference evidence="2" key="1">
    <citation type="submission" date="2020-08" db="EMBL/GenBank/DDBJ databases">
        <title>Plant Genome Project.</title>
        <authorList>
            <person name="Zhang R.-G."/>
        </authorList>
    </citation>
    <scope>NUCLEOTIDE SEQUENCE</scope>
    <source>
        <strain evidence="2">WSP0</strain>
        <tissue evidence="2">Leaf</tissue>
    </source>
</reference>
<dbReference type="Proteomes" id="UP000823749">
    <property type="component" value="Chromosome 3"/>
</dbReference>
<dbReference type="AlphaFoldDB" id="A0AAV6KY06"/>
<gene>
    <name evidence="2" type="ORF">RHGRI_007796</name>
</gene>